<dbReference type="RefSeq" id="WP_156126017.1">
    <property type="nucleotide sequence ID" value="NZ_BJYH01000029.1"/>
</dbReference>
<proteinExistence type="predicted"/>
<accession>A0AAE3YA85</accession>
<evidence type="ECO:0000313" key="2">
    <source>
        <dbReference type="Proteomes" id="UP001184861"/>
    </source>
</evidence>
<dbReference type="AlphaFoldDB" id="A0AAE3YA85"/>
<organism evidence="1 2">
    <name type="scientific">Chryseobacterium rhizosphaerae</name>
    <dbReference type="NCBI Taxonomy" id="395937"/>
    <lineage>
        <taxon>Bacteria</taxon>
        <taxon>Pseudomonadati</taxon>
        <taxon>Bacteroidota</taxon>
        <taxon>Flavobacteriia</taxon>
        <taxon>Flavobacteriales</taxon>
        <taxon>Weeksellaceae</taxon>
        <taxon>Chryseobacterium group</taxon>
        <taxon>Chryseobacterium</taxon>
    </lineage>
</organism>
<gene>
    <name evidence="1" type="ORF">J2787_003840</name>
</gene>
<dbReference type="Proteomes" id="UP001184861">
    <property type="component" value="Unassembled WGS sequence"/>
</dbReference>
<sequence>MKKKLESLKLKKFKMQTVKGGKALDPETGIGEDSYKADHTYNGTYYVNDTVKYD</sequence>
<dbReference type="EMBL" id="JAVDQY010000005">
    <property type="protein sequence ID" value="MDR6528403.1"/>
    <property type="molecule type" value="Genomic_DNA"/>
</dbReference>
<comment type="caution">
    <text evidence="1">The sequence shown here is derived from an EMBL/GenBank/DDBJ whole genome shotgun (WGS) entry which is preliminary data.</text>
</comment>
<protein>
    <submittedName>
        <fullName evidence="1">Uncharacterized protein</fullName>
    </submittedName>
</protein>
<reference evidence="1" key="1">
    <citation type="submission" date="2023-07" db="EMBL/GenBank/DDBJ databases">
        <title>Sorghum-associated microbial communities from plants grown in Nebraska, USA.</title>
        <authorList>
            <person name="Schachtman D."/>
        </authorList>
    </citation>
    <scope>NUCLEOTIDE SEQUENCE</scope>
    <source>
        <strain evidence="1">DS2360</strain>
    </source>
</reference>
<name>A0AAE3YA85_9FLAO</name>
<evidence type="ECO:0000313" key="1">
    <source>
        <dbReference type="EMBL" id="MDR6528403.1"/>
    </source>
</evidence>